<dbReference type="Pfam" id="PF01476">
    <property type="entry name" value="LysM"/>
    <property type="match status" value="2"/>
</dbReference>
<dbReference type="Proteomes" id="UP000250043">
    <property type="component" value="Unassembled WGS sequence"/>
</dbReference>
<dbReference type="PANTHER" id="PTHR34997:SF1">
    <property type="entry name" value="PEPTIDOGLYCAN-BINDING LYSIN DOMAIN"/>
    <property type="match status" value="1"/>
</dbReference>
<dbReference type="EMBL" id="KV722380">
    <property type="protein sequence ID" value="OCH91733.1"/>
    <property type="molecule type" value="Genomic_DNA"/>
</dbReference>
<accession>A0A8E2AWP7</accession>
<protein>
    <recommendedName>
        <fullName evidence="4">LysM domain-containing protein</fullName>
    </recommendedName>
</protein>
<evidence type="ECO:0000256" key="3">
    <source>
        <dbReference type="SAM" id="SignalP"/>
    </source>
</evidence>
<feature type="chain" id="PRO_5034059779" description="LysM domain-containing protein" evidence="3">
    <location>
        <begin position="23"/>
        <end position="141"/>
    </location>
</feature>
<dbReference type="InterPro" id="IPR018392">
    <property type="entry name" value="LysM"/>
</dbReference>
<dbReference type="CDD" id="cd00118">
    <property type="entry name" value="LysM"/>
    <property type="match status" value="2"/>
</dbReference>
<feature type="domain" description="LysM" evidence="4">
    <location>
        <begin position="28"/>
        <end position="74"/>
    </location>
</feature>
<organism evidence="5 6">
    <name type="scientific">Obba rivulosa</name>
    <dbReference type="NCBI Taxonomy" id="1052685"/>
    <lineage>
        <taxon>Eukaryota</taxon>
        <taxon>Fungi</taxon>
        <taxon>Dikarya</taxon>
        <taxon>Basidiomycota</taxon>
        <taxon>Agaricomycotina</taxon>
        <taxon>Agaricomycetes</taxon>
        <taxon>Polyporales</taxon>
        <taxon>Gelatoporiaceae</taxon>
        <taxon>Obba</taxon>
    </lineage>
</organism>
<dbReference type="SMART" id="SM00257">
    <property type="entry name" value="LysM"/>
    <property type="match status" value="2"/>
</dbReference>
<dbReference type="InterPro" id="IPR052210">
    <property type="entry name" value="LysM1-like"/>
</dbReference>
<dbReference type="InterPro" id="IPR036779">
    <property type="entry name" value="LysM_dom_sf"/>
</dbReference>
<keyword evidence="3" id="KW-0732">Signal</keyword>
<dbReference type="PROSITE" id="PS51782">
    <property type="entry name" value="LYSM"/>
    <property type="match status" value="2"/>
</dbReference>
<evidence type="ECO:0000313" key="5">
    <source>
        <dbReference type="EMBL" id="OCH91733.1"/>
    </source>
</evidence>
<evidence type="ECO:0000313" key="6">
    <source>
        <dbReference type="Proteomes" id="UP000250043"/>
    </source>
</evidence>
<reference evidence="5 6" key="1">
    <citation type="submission" date="2016-07" db="EMBL/GenBank/DDBJ databases">
        <title>Draft genome of the white-rot fungus Obba rivulosa 3A-2.</title>
        <authorList>
            <consortium name="DOE Joint Genome Institute"/>
            <person name="Miettinen O."/>
            <person name="Riley R."/>
            <person name="Acob R."/>
            <person name="Barry K."/>
            <person name="Cullen D."/>
            <person name="De Vries R."/>
            <person name="Hainaut M."/>
            <person name="Hatakka A."/>
            <person name="Henrissat B."/>
            <person name="Hilden K."/>
            <person name="Kuo R."/>
            <person name="Labutti K."/>
            <person name="Lipzen A."/>
            <person name="Makela M.R."/>
            <person name="Sandor L."/>
            <person name="Spatafora J.W."/>
            <person name="Grigoriev I.V."/>
            <person name="Hibbett D.S."/>
        </authorList>
    </citation>
    <scope>NUCLEOTIDE SEQUENCE [LARGE SCALE GENOMIC DNA]</scope>
    <source>
        <strain evidence="5 6">3A-2</strain>
    </source>
</reference>
<feature type="domain" description="LysM" evidence="4">
    <location>
        <begin position="83"/>
        <end position="129"/>
    </location>
</feature>
<dbReference type="GO" id="GO:0008061">
    <property type="term" value="F:chitin binding"/>
    <property type="evidence" value="ECO:0007669"/>
    <property type="project" value="UniProtKB-KW"/>
</dbReference>
<sequence length="141" mass="14537">MLAFIHAALVAAAAGIYSVARAQTDCDRFFTVQAGDDCNAISAAQNVSTFQLALVNPQIDPLCDNLFVGEQLCLGITGQDCETVHVVQAGDSCTSIADAAGISVSTLLSNNLNVNPICTNIGIGEVLCTANVTIPYDVTSA</sequence>
<dbReference type="AlphaFoldDB" id="A0A8E2AWP7"/>
<evidence type="ECO:0000256" key="1">
    <source>
        <dbReference type="ARBA" id="ARBA00022669"/>
    </source>
</evidence>
<dbReference type="Gene3D" id="3.10.350.10">
    <property type="entry name" value="LysM domain"/>
    <property type="match status" value="2"/>
</dbReference>
<evidence type="ECO:0000259" key="4">
    <source>
        <dbReference type="PROSITE" id="PS51782"/>
    </source>
</evidence>
<proteinExistence type="predicted"/>
<keyword evidence="6" id="KW-1185">Reference proteome</keyword>
<dbReference type="PANTHER" id="PTHR34997">
    <property type="entry name" value="AM15"/>
    <property type="match status" value="1"/>
</dbReference>
<keyword evidence="2" id="KW-0843">Virulence</keyword>
<keyword evidence="1" id="KW-0147">Chitin-binding</keyword>
<dbReference type="OrthoDB" id="5985073at2759"/>
<dbReference type="SUPFAM" id="SSF54106">
    <property type="entry name" value="LysM domain"/>
    <property type="match status" value="2"/>
</dbReference>
<gene>
    <name evidence="5" type="ORF">OBBRIDRAFT_791959</name>
</gene>
<name>A0A8E2AWP7_9APHY</name>
<feature type="signal peptide" evidence="3">
    <location>
        <begin position="1"/>
        <end position="22"/>
    </location>
</feature>
<evidence type="ECO:0000256" key="2">
    <source>
        <dbReference type="ARBA" id="ARBA00023026"/>
    </source>
</evidence>